<feature type="transmembrane region" description="Helical" evidence="1">
    <location>
        <begin position="557"/>
        <end position="576"/>
    </location>
</feature>
<accession>A0A4E0RCT5</accession>
<sequence>MTYENLTFGGMVNGCRGYWPTHPPGSSYLWKFEGIPFNLFLNALTVPICFLLWLGMKDALQYLRRQGLFFIYHRKFKIYFRLGKRDERVYNAKKFQTHEFSVFFTQRTKETVAKNHPEAFLLHGVKSVFSRLSIINLSLDDSQGPWILWALTLTCSILYLVWIGLRFQCAYHWPQESGICRAWNERSHLVQDHSLLLGADNLSAHSISESDRVTSCQCLLVNQLPNVLMLSNVAEKPFDELKKDLQSYFSSFDPPVTVQWIRPLYDVYEIVTQERVRLETKMLLQLSEKEYERTGREPRFWNGFCGCVTCMKDICPYGCNYCCCLPCLRAAHIRSELAREVYRERILADKLWLDGQYKRLKGADDRVSSQRPIGFSTGVVFVGLDNADEALRVAKTCSVYLQRTIPTDYTIHPSTHTFCLPLTRWSTMLMNRKRARTYAAAPFGHLQLAPLPADILWTNLMTSRYRSTSWWITQLLKSILIFLLALLLTSPTYLIVVLNYIRASDWLPKSFGIVVYQWVPALVLVTAAASVKQLVIRSEAWTKHGTYGGREKVGQRTLFFFLLISVLLFPSLGVTGPKEHYAAADRLYHMTWFIQSNNLSMAGICLACMNLSFFFVLRIGIQSAKPAAIAFIVLAVLVVVTCILLSSLMDARCVRIDWRCASPIFQSAYKVPEKPSDKSRKRSSAMIPGSVTFSERVYTAAYLWHRSSSLSK</sequence>
<keyword evidence="1" id="KW-1133">Transmembrane helix</keyword>
<dbReference type="GO" id="GO:0005227">
    <property type="term" value="F:calcium-activated cation channel activity"/>
    <property type="evidence" value="ECO:0007669"/>
    <property type="project" value="InterPro"/>
</dbReference>
<feature type="transmembrane region" description="Helical" evidence="1">
    <location>
        <begin position="37"/>
        <end position="56"/>
    </location>
</feature>
<evidence type="ECO:0000313" key="3">
    <source>
        <dbReference type="Proteomes" id="UP000230066"/>
    </source>
</evidence>
<reference evidence="2" key="1">
    <citation type="submission" date="2019-03" db="EMBL/GenBank/DDBJ databases">
        <title>Improved annotation for the trematode Fasciola hepatica.</title>
        <authorList>
            <person name="Choi Y.-J."/>
            <person name="Martin J."/>
            <person name="Mitreva M."/>
        </authorList>
    </citation>
    <scope>NUCLEOTIDE SEQUENCE [LARGE SCALE GENOMIC DNA]</scope>
</reference>
<gene>
    <name evidence="2" type="ORF">D915_004819</name>
</gene>
<keyword evidence="1" id="KW-0812">Transmembrane</keyword>
<proteinExistence type="predicted"/>
<dbReference type="InterPro" id="IPR045122">
    <property type="entry name" value="Csc1-like"/>
</dbReference>
<feature type="transmembrane region" description="Helical" evidence="1">
    <location>
        <begin position="596"/>
        <end position="617"/>
    </location>
</feature>
<evidence type="ECO:0000313" key="2">
    <source>
        <dbReference type="EMBL" id="THD24355.1"/>
    </source>
</evidence>
<feature type="transmembrane region" description="Helical" evidence="1">
    <location>
        <begin position="629"/>
        <end position="649"/>
    </location>
</feature>
<name>A0A4E0RCT5_FASHE</name>
<dbReference type="AlphaFoldDB" id="A0A4E0RCT5"/>
<dbReference type="Proteomes" id="UP000230066">
    <property type="component" value="Unassembled WGS sequence"/>
</dbReference>
<dbReference type="PANTHER" id="PTHR13018">
    <property type="entry name" value="PROBABLE MEMBRANE PROTEIN DUF221-RELATED"/>
    <property type="match status" value="1"/>
</dbReference>
<dbReference type="GO" id="GO:0005886">
    <property type="term" value="C:plasma membrane"/>
    <property type="evidence" value="ECO:0007669"/>
    <property type="project" value="TreeGrafter"/>
</dbReference>
<feature type="transmembrane region" description="Helical" evidence="1">
    <location>
        <begin position="146"/>
        <end position="165"/>
    </location>
</feature>
<dbReference type="PANTHER" id="PTHR13018:SF5">
    <property type="entry name" value="RE44586P"/>
    <property type="match status" value="1"/>
</dbReference>
<keyword evidence="1" id="KW-0472">Membrane</keyword>
<organism evidence="2 3">
    <name type="scientific">Fasciola hepatica</name>
    <name type="common">Liver fluke</name>
    <dbReference type="NCBI Taxonomy" id="6192"/>
    <lineage>
        <taxon>Eukaryota</taxon>
        <taxon>Metazoa</taxon>
        <taxon>Spiralia</taxon>
        <taxon>Lophotrochozoa</taxon>
        <taxon>Platyhelminthes</taxon>
        <taxon>Trematoda</taxon>
        <taxon>Digenea</taxon>
        <taxon>Plagiorchiida</taxon>
        <taxon>Echinostomata</taxon>
        <taxon>Echinostomatoidea</taxon>
        <taxon>Fasciolidae</taxon>
        <taxon>Fasciola</taxon>
    </lineage>
</organism>
<protein>
    <submittedName>
        <fullName evidence="2">Uncharacterized protein</fullName>
    </submittedName>
</protein>
<feature type="transmembrane region" description="Helical" evidence="1">
    <location>
        <begin position="479"/>
        <end position="501"/>
    </location>
</feature>
<comment type="caution">
    <text evidence="2">The sequence shown here is derived from an EMBL/GenBank/DDBJ whole genome shotgun (WGS) entry which is preliminary data.</text>
</comment>
<dbReference type="EMBL" id="JXXN02001645">
    <property type="protein sequence ID" value="THD24355.1"/>
    <property type="molecule type" value="Genomic_DNA"/>
</dbReference>
<evidence type="ECO:0000256" key="1">
    <source>
        <dbReference type="SAM" id="Phobius"/>
    </source>
</evidence>
<keyword evidence="3" id="KW-1185">Reference proteome</keyword>
<feature type="transmembrane region" description="Helical" evidence="1">
    <location>
        <begin position="513"/>
        <end position="536"/>
    </location>
</feature>